<evidence type="ECO:0000256" key="3">
    <source>
        <dbReference type="ARBA" id="ARBA00023125"/>
    </source>
</evidence>
<keyword evidence="4" id="KW-0804">Transcription</keyword>
<name>A0ABX1EVH0_9PROT</name>
<dbReference type="Proteomes" id="UP000765160">
    <property type="component" value="Unassembled WGS sequence"/>
</dbReference>
<sequence length="301" mass="32441">MRRPDLDLDLLRCFVMVAELGGFTAAGTALCLTQSAVSLKIKRLEDLLRRPVFRRTSRRVELTAEGETLLTHARRMLALNDEAVRRMVEPPVAGRLRLGVADHFVPRTLAHILARFARTYPDVRLEVEVGRSHELRLKQEAGGLDLVLGKRRDGEVAGVAIWTEPVVWAAAPDWQAPAGRPLPLALLPEGCMFRERALRALSRAGLASEAVFTCDSLLGLAAAAQAGFALTVLGRSGFPAGLREVAGLPELGVVEMAVFGDPERRSQVVEPLVGFIRESLGAPAAGQPLVVPHLASVGHAA</sequence>
<dbReference type="InterPro" id="IPR036390">
    <property type="entry name" value="WH_DNA-bd_sf"/>
</dbReference>
<protein>
    <submittedName>
        <fullName evidence="6">LysR family transcriptional regulator</fullName>
    </submittedName>
</protein>
<dbReference type="SUPFAM" id="SSF53850">
    <property type="entry name" value="Periplasmic binding protein-like II"/>
    <property type="match status" value="1"/>
</dbReference>
<keyword evidence="2" id="KW-0805">Transcription regulation</keyword>
<dbReference type="RefSeq" id="WP_168048461.1">
    <property type="nucleotide sequence ID" value="NZ_JAATJR010000002.1"/>
</dbReference>
<dbReference type="InterPro" id="IPR005119">
    <property type="entry name" value="LysR_subst-bd"/>
</dbReference>
<dbReference type="PRINTS" id="PR00039">
    <property type="entry name" value="HTHLYSR"/>
</dbReference>
<dbReference type="Gene3D" id="3.40.190.10">
    <property type="entry name" value="Periplasmic binding protein-like II"/>
    <property type="match status" value="2"/>
</dbReference>
<evidence type="ECO:0000259" key="5">
    <source>
        <dbReference type="PROSITE" id="PS50931"/>
    </source>
</evidence>
<accession>A0ABX1EVH0</accession>
<comment type="caution">
    <text evidence="6">The sequence shown here is derived from an EMBL/GenBank/DDBJ whole genome shotgun (WGS) entry which is preliminary data.</text>
</comment>
<dbReference type="PROSITE" id="PS50931">
    <property type="entry name" value="HTH_LYSR"/>
    <property type="match status" value="1"/>
</dbReference>
<keyword evidence="3" id="KW-0238">DNA-binding</keyword>
<dbReference type="InterPro" id="IPR050176">
    <property type="entry name" value="LTTR"/>
</dbReference>
<dbReference type="Gene3D" id="1.10.10.10">
    <property type="entry name" value="Winged helix-like DNA-binding domain superfamily/Winged helix DNA-binding domain"/>
    <property type="match status" value="1"/>
</dbReference>
<dbReference type="Pfam" id="PF03466">
    <property type="entry name" value="LysR_substrate"/>
    <property type="match status" value="1"/>
</dbReference>
<evidence type="ECO:0000313" key="6">
    <source>
        <dbReference type="EMBL" id="NKE44453.1"/>
    </source>
</evidence>
<dbReference type="Pfam" id="PF00126">
    <property type="entry name" value="HTH_1"/>
    <property type="match status" value="1"/>
</dbReference>
<dbReference type="InterPro" id="IPR036388">
    <property type="entry name" value="WH-like_DNA-bd_sf"/>
</dbReference>
<proteinExistence type="inferred from homology"/>
<dbReference type="SUPFAM" id="SSF46785">
    <property type="entry name" value="Winged helix' DNA-binding domain"/>
    <property type="match status" value="1"/>
</dbReference>
<reference evidence="6 7" key="1">
    <citation type="submission" date="2020-03" db="EMBL/GenBank/DDBJ databases">
        <title>Roseomonas selenitidurans sp. nov. isolated from soil.</title>
        <authorList>
            <person name="Liu H."/>
        </authorList>
    </citation>
    <scope>NUCLEOTIDE SEQUENCE [LARGE SCALE GENOMIC DNA]</scope>
    <source>
        <strain evidence="6 7">JCM 15073</strain>
    </source>
</reference>
<keyword evidence="7" id="KW-1185">Reference proteome</keyword>
<feature type="domain" description="HTH lysR-type" evidence="5">
    <location>
        <begin position="6"/>
        <end position="63"/>
    </location>
</feature>
<gene>
    <name evidence="6" type="ORF">HB662_06670</name>
</gene>
<dbReference type="PANTHER" id="PTHR30579">
    <property type="entry name" value="TRANSCRIPTIONAL REGULATOR"/>
    <property type="match status" value="1"/>
</dbReference>
<dbReference type="PANTHER" id="PTHR30579:SF7">
    <property type="entry name" value="HTH-TYPE TRANSCRIPTIONAL REGULATOR LRHA-RELATED"/>
    <property type="match status" value="1"/>
</dbReference>
<evidence type="ECO:0000256" key="1">
    <source>
        <dbReference type="ARBA" id="ARBA00009437"/>
    </source>
</evidence>
<evidence type="ECO:0000256" key="4">
    <source>
        <dbReference type="ARBA" id="ARBA00023163"/>
    </source>
</evidence>
<evidence type="ECO:0000256" key="2">
    <source>
        <dbReference type="ARBA" id="ARBA00023015"/>
    </source>
</evidence>
<dbReference type="EMBL" id="JAAVTX010000002">
    <property type="protein sequence ID" value="NKE44453.1"/>
    <property type="molecule type" value="Genomic_DNA"/>
</dbReference>
<comment type="similarity">
    <text evidence="1">Belongs to the LysR transcriptional regulatory family.</text>
</comment>
<evidence type="ECO:0000313" key="7">
    <source>
        <dbReference type="Proteomes" id="UP000765160"/>
    </source>
</evidence>
<organism evidence="6 7">
    <name type="scientific">Falsiroseomonas frigidaquae</name>
    <dbReference type="NCBI Taxonomy" id="487318"/>
    <lineage>
        <taxon>Bacteria</taxon>
        <taxon>Pseudomonadati</taxon>
        <taxon>Pseudomonadota</taxon>
        <taxon>Alphaproteobacteria</taxon>
        <taxon>Acetobacterales</taxon>
        <taxon>Roseomonadaceae</taxon>
        <taxon>Falsiroseomonas</taxon>
    </lineage>
</organism>
<dbReference type="InterPro" id="IPR000847">
    <property type="entry name" value="LysR_HTH_N"/>
</dbReference>